<dbReference type="EMBL" id="NFII01000011">
    <property type="protein sequence ID" value="OUO00502.1"/>
    <property type="molecule type" value="Genomic_DNA"/>
</dbReference>
<reference evidence="2" key="1">
    <citation type="submission" date="2017-04" db="EMBL/GenBank/DDBJ databases">
        <title>Function of individual gut microbiota members based on whole genome sequencing of pure cultures obtained from chicken caecum.</title>
        <authorList>
            <person name="Medvecky M."/>
            <person name="Cejkova D."/>
            <person name="Polansky O."/>
            <person name="Karasova D."/>
            <person name="Kubasova T."/>
            <person name="Cizek A."/>
            <person name="Rychlik I."/>
        </authorList>
    </citation>
    <scope>NUCLEOTIDE SEQUENCE [LARGE SCALE GENOMIC DNA]</scope>
    <source>
        <strain evidence="2">An43</strain>
    </source>
</reference>
<proteinExistence type="predicted"/>
<dbReference type="RefSeq" id="WP_143270043.1">
    <property type="nucleotide sequence ID" value="NZ_CABIZW010000001.1"/>
</dbReference>
<evidence type="ECO:0000313" key="1">
    <source>
        <dbReference type="EMBL" id="OUO00502.1"/>
    </source>
</evidence>
<dbReference type="GeneID" id="61678339"/>
<accession>A0A1Y3YT36</accession>
<name>A0A1Y3YT36_9BACE</name>
<gene>
    <name evidence="1" type="ORF">B5F97_12260</name>
</gene>
<comment type="caution">
    <text evidence="1">The sequence shown here is derived from an EMBL/GenBank/DDBJ whole genome shotgun (WGS) entry which is preliminary data.</text>
</comment>
<sequence>MANIIEAEENIRRFVTGFEPMIRDVMVKNKEEVSQYIVEQLWSGINGNDKPLRPTYLNDPYFNTKEAGHWYKNAKGYAAFKQRVAPLMYSSLINAPVSSKGTPNLVITGDFHNSITAVPTDKGLRIESVGISFSNDIEKKYGQAIYKVGSYARKVFIEKYIKQGIAEYFRKFGL</sequence>
<protein>
    <submittedName>
        <fullName evidence="1">Uncharacterized protein</fullName>
    </submittedName>
</protein>
<evidence type="ECO:0000313" key="2">
    <source>
        <dbReference type="Proteomes" id="UP000195386"/>
    </source>
</evidence>
<dbReference type="AlphaFoldDB" id="A0A1Y3YT36"/>
<dbReference type="Proteomes" id="UP000195386">
    <property type="component" value="Unassembled WGS sequence"/>
</dbReference>
<organism evidence="1 2">
    <name type="scientific">Bacteroides clarus</name>
    <dbReference type="NCBI Taxonomy" id="626929"/>
    <lineage>
        <taxon>Bacteria</taxon>
        <taxon>Pseudomonadati</taxon>
        <taxon>Bacteroidota</taxon>
        <taxon>Bacteroidia</taxon>
        <taxon>Bacteroidales</taxon>
        <taxon>Bacteroidaceae</taxon>
        <taxon>Bacteroides</taxon>
    </lineage>
</organism>